<feature type="domain" description="M23ase beta-sheet core" evidence="1">
    <location>
        <begin position="91"/>
        <end position="183"/>
    </location>
</feature>
<proteinExistence type="predicted"/>
<keyword evidence="2" id="KW-0378">Hydrolase</keyword>
<gene>
    <name evidence="2" type="ORF">ABE541_01200</name>
</gene>
<sequence>MTESRLNLPIFLFMLFLSHLIMAQAQPKRIALHPMEETASIHGIPVVATKHKDIGILPTPPTPSVVMPLAEYRVTSGFGWRRHPVTGKQDFHNGIDLAFRAGIVRNIMQGTVESTGYHRNLGNYVRIDHGFVKSIYGHLSRITVSKGQPVSAGYPLGITGNTGRTTGEHLHFSIRRNGMYIDPWKFLHSVLKRIENEY</sequence>
<protein>
    <submittedName>
        <fullName evidence="2">M23 family metallopeptidase</fullName>
        <ecNumber evidence="2">3.4.24.-</ecNumber>
    </submittedName>
</protein>
<dbReference type="InterPro" id="IPR050570">
    <property type="entry name" value="Cell_wall_metabolism_enzyme"/>
</dbReference>
<dbReference type="RefSeq" id="WP_346580400.1">
    <property type="nucleotide sequence ID" value="NZ_JBDJLH010000006.1"/>
</dbReference>
<evidence type="ECO:0000313" key="3">
    <source>
        <dbReference type="Proteomes" id="UP001409291"/>
    </source>
</evidence>
<reference evidence="2 3" key="1">
    <citation type="submission" date="2024-04" db="EMBL/GenBank/DDBJ databases">
        <title>WGS of bacteria from Torrens River.</title>
        <authorList>
            <person name="Wyrsch E.R."/>
            <person name="Drigo B."/>
        </authorList>
    </citation>
    <scope>NUCLEOTIDE SEQUENCE [LARGE SCALE GENOMIC DNA]</scope>
    <source>
        <strain evidence="2 3">TWI391</strain>
    </source>
</reference>
<name>A0ABV0BM39_9SPHI</name>
<dbReference type="Gene3D" id="2.70.70.10">
    <property type="entry name" value="Glucose Permease (Domain IIA)"/>
    <property type="match status" value="1"/>
</dbReference>
<dbReference type="EMBL" id="JBDJNQ010000001">
    <property type="protein sequence ID" value="MEN5375869.1"/>
    <property type="molecule type" value="Genomic_DNA"/>
</dbReference>
<dbReference type="PANTHER" id="PTHR21666:SF270">
    <property type="entry name" value="MUREIN HYDROLASE ACTIVATOR ENVC"/>
    <property type="match status" value="1"/>
</dbReference>
<dbReference type="GO" id="GO:0016787">
    <property type="term" value="F:hydrolase activity"/>
    <property type="evidence" value="ECO:0007669"/>
    <property type="project" value="UniProtKB-KW"/>
</dbReference>
<evidence type="ECO:0000259" key="1">
    <source>
        <dbReference type="Pfam" id="PF01551"/>
    </source>
</evidence>
<accession>A0ABV0BM39</accession>
<organism evidence="2 3">
    <name type="scientific">Sphingobacterium kitahiroshimense</name>
    <dbReference type="NCBI Taxonomy" id="470446"/>
    <lineage>
        <taxon>Bacteria</taxon>
        <taxon>Pseudomonadati</taxon>
        <taxon>Bacteroidota</taxon>
        <taxon>Sphingobacteriia</taxon>
        <taxon>Sphingobacteriales</taxon>
        <taxon>Sphingobacteriaceae</taxon>
        <taxon>Sphingobacterium</taxon>
    </lineage>
</organism>
<dbReference type="InterPro" id="IPR016047">
    <property type="entry name" value="M23ase_b-sheet_dom"/>
</dbReference>
<dbReference type="PANTHER" id="PTHR21666">
    <property type="entry name" value="PEPTIDASE-RELATED"/>
    <property type="match status" value="1"/>
</dbReference>
<dbReference type="SUPFAM" id="SSF51261">
    <property type="entry name" value="Duplicated hybrid motif"/>
    <property type="match status" value="1"/>
</dbReference>
<evidence type="ECO:0000313" key="2">
    <source>
        <dbReference type="EMBL" id="MEN5375869.1"/>
    </source>
</evidence>
<dbReference type="InterPro" id="IPR011055">
    <property type="entry name" value="Dup_hybrid_motif"/>
</dbReference>
<dbReference type="EC" id="3.4.24.-" evidence="2"/>
<keyword evidence="3" id="KW-1185">Reference proteome</keyword>
<dbReference type="Proteomes" id="UP001409291">
    <property type="component" value="Unassembled WGS sequence"/>
</dbReference>
<dbReference type="Pfam" id="PF01551">
    <property type="entry name" value="Peptidase_M23"/>
    <property type="match status" value="1"/>
</dbReference>
<dbReference type="CDD" id="cd12797">
    <property type="entry name" value="M23_peptidase"/>
    <property type="match status" value="1"/>
</dbReference>
<comment type="caution">
    <text evidence="2">The sequence shown here is derived from an EMBL/GenBank/DDBJ whole genome shotgun (WGS) entry which is preliminary data.</text>
</comment>